<dbReference type="Proteomes" id="UP001304461">
    <property type="component" value="Unassembled WGS sequence"/>
</dbReference>
<reference evidence="1 2" key="1">
    <citation type="submission" date="2023-12" db="EMBL/GenBank/DDBJ databases">
        <title>Baltic Sea Cyanobacteria.</title>
        <authorList>
            <person name="Delbaje E."/>
            <person name="Fewer D.P."/>
            <person name="Shishido T.K."/>
        </authorList>
    </citation>
    <scope>NUCLEOTIDE SEQUENCE [LARGE SCALE GENOMIC DNA]</scope>
    <source>
        <strain evidence="1 2">UHCC 0139</strain>
    </source>
</reference>
<name>A0ABU5RT99_9CYAN</name>
<dbReference type="InterPro" id="IPR021231">
    <property type="entry name" value="DUF2811"/>
</dbReference>
<dbReference type="EMBL" id="JAYGHX010000003">
    <property type="protein sequence ID" value="MEA5390993.1"/>
    <property type="molecule type" value="Genomic_DNA"/>
</dbReference>
<keyword evidence="2" id="KW-1185">Reference proteome</keyword>
<proteinExistence type="predicted"/>
<gene>
    <name evidence="1" type="ORF">VB738_06930</name>
</gene>
<organism evidence="1 2">
    <name type="scientific">Cyanobium gracile UHCC 0139</name>
    <dbReference type="NCBI Taxonomy" id="3110308"/>
    <lineage>
        <taxon>Bacteria</taxon>
        <taxon>Bacillati</taxon>
        <taxon>Cyanobacteriota</taxon>
        <taxon>Cyanophyceae</taxon>
        <taxon>Synechococcales</taxon>
        <taxon>Prochlorococcaceae</taxon>
        <taxon>Cyanobium</taxon>
    </lineage>
</organism>
<comment type="caution">
    <text evidence="1">The sequence shown here is derived from an EMBL/GenBank/DDBJ whole genome shotgun (WGS) entry which is preliminary data.</text>
</comment>
<sequence length="84" mass="9361">MPRPRTLPLDGAESLVSLRADVPAPLLEAMREFIEQHPNWDQYRLFQAALAGFLVQNGIRNRGVTRCYLANLFPGHQAFSAPAA</sequence>
<protein>
    <submittedName>
        <fullName evidence="1">DUF2811 domain-containing protein</fullName>
    </submittedName>
</protein>
<evidence type="ECO:0000313" key="1">
    <source>
        <dbReference type="EMBL" id="MEA5390993.1"/>
    </source>
</evidence>
<evidence type="ECO:0000313" key="2">
    <source>
        <dbReference type="Proteomes" id="UP001304461"/>
    </source>
</evidence>
<dbReference type="RefSeq" id="WP_323305047.1">
    <property type="nucleotide sequence ID" value="NZ_JAYGHX010000003.1"/>
</dbReference>
<dbReference type="Pfam" id="PF10929">
    <property type="entry name" value="DUF2811"/>
    <property type="match status" value="1"/>
</dbReference>
<accession>A0ABU5RT99</accession>